<feature type="domain" description="P-type ATPase N-terminal" evidence="6">
    <location>
        <begin position="30"/>
        <end position="88"/>
    </location>
</feature>
<dbReference type="Gene3D" id="2.70.150.10">
    <property type="entry name" value="Calcium-transporting ATPase, cytoplasmic transduction domain A"/>
    <property type="match status" value="1"/>
</dbReference>
<comment type="subcellular location">
    <subcellularLocation>
        <location evidence="1">Membrane</location>
    </subcellularLocation>
</comment>
<dbReference type="AlphaFoldDB" id="A0AAD1UMG1"/>
<evidence type="ECO:0000256" key="5">
    <source>
        <dbReference type="SAM" id="Phobius"/>
    </source>
</evidence>
<keyword evidence="2 5" id="KW-0812">Transmembrane</keyword>
<comment type="caution">
    <text evidence="7">The sequence shown here is derived from an EMBL/GenBank/DDBJ whole genome shotgun (WGS) entry which is preliminary data.</text>
</comment>
<organism evidence="7 8">
    <name type="scientific">Euplotes crassus</name>
    <dbReference type="NCBI Taxonomy" id="5936"/>
    <lineage>
        <taxon>Eukaryota</taxon>
        <taxon>Sar</taxon>
        <taxon>Alveolata</taxon>
        <taxon>Ciliophora</taxon>
        <taxon>Intramacronucleata</taxon>
        <taxon>Spirotrichea</taxon>
        <taxon>Hypotrichia</taxon>
        <taxon>Euplotida</taxon>
        <taxon>Euplotidae</taxon>
        <taxon>Moneuplotes</taxon>
    </lineage>
</organism>
<evidence type="ECO:0000313" key="8">
    <source>
        <dbReference type="Proteomes" id="UP001295684"/>
    </source>
</evidence>
<reference evidence="7" key="1">
    <citation type="submission" date="2023-07" db="EMBL/GenBank/DDBJ databases">
        <authorList>
            <consortium name="AG Swart"/>
            <person name="Singh M."/>
            <person name="Singh A."/>
            <person name="Seah K."/>
            <person name="Emmerich C."/>
        </authorList>
    </citation>
    <scope>NUCLEOTIDE SEQUENCE</scope>
    <source>
        <strain evidence="7">DP1</strain>
    </source>
</reference>
<evidence type="ECO:0000256" key="4">
    <source>
        <dbReference type="ARBA" id="ARBA00023136"/>
    </source>
</evidence>
<evidence type="ECO:0000256" key="1">
    <source>
        <dbReference type="ARBA" id="ARBA00004370"/>
    </source>
</evidence>
<feature type="transmembrane region" description="Helical" evidence="5">
    <location>
        <begin position="49"/>
        <end position="74"/>
    </location>
</feature>
<evidence type="ECO:0000256" key="2">
    <source>
        <dbReference type="ARBA" id="ARBA00022692"/>
    </source>
</evidence>
<proteinExistence type="predicted"/>
<evidence type="ECO:0000256" key="3">
    <source>
        <dbReference type="ARBA" id="ARBA00022989"/>
    </source>
</evidence>
<dbReference type="Proteomes" id="UP001295684">
    <property type="component" value="Unassembled WGS sequence"/>
</dbReference>
<dbReference type="EMBL" id="CAMPGE010011183">
    <property type="protein sequence ID" value="CAI2370023.1"/>
    <property type="molecule type" value="Genomic_DNA"/>
</dbReference>
<evidence type="ECO:0000259" key="6">
    <source>
        <dbReference type="Pfam" id="PF16209"/>
    </source>
</evidence>
<gene>
    <name evidence="7" type="ORF">ECRASSUSDP1_LOCUS11330</name>
</gene>
<accession>A0AAD1UMG1</accession>
<feature type="transmembrane region" description="Helical" evidence="5">
    <location>
        <begin position="303"/>
        <end position="327"/>
    </location>
</feature>
<dbReference type="SUPFAM" id="SSF81653">
    <property type="entry name" value="Calcium ATPase, transduction domain A"/>
    <property type="match status" value="1"/>
</dbReference>
<dbReference type="Pfam" id="PF16209">
    <property type="entry name" value="PhoLip_ATPase_N"/>
    <property type="match status" value="1"/>
</dbReference>
<feature type="transmembrane region" description="Helical" evidence="5">
    <location>
        <begin position="86"/>
        <end position="105"/>
    </location>
</feature>
<sequence>MQKSEVEKINTEGKEEESFQRMEVCFGKEKEEHNHRKVKNSVRTSKYTWITWAPLSLLYQFTRAANIYFLWISILTCMPFSPKAPASMIGTFSGVLIFTMFKELFEDYYRMKSDKQINNTKTHIYNYDKKDFEQVTWKDVKQGDIIKVQKDESFPADILFLHSKTDVIFVDTMNLDGETNLKPKVLASREMVDIIKNDEDSKGNDESELPKFDLSKIHELKGNIECEFPNENLEQWDANLNLDHGDKKPTNLKINNILLRGCLLRNTEFVLGVVVYMGKETKIMKNAKKAPRKVSNLMKMMNYMLYTVFIFQLLIISIFATISVIWISEAGKKYDYLDMTDKSVGIGTWFIQLLTYWVAYSHMIPISLYVIIEVLKLVQSYLVKWDDQMYDKETDQFAECRNSDLVEELGQIDFIFSDKTGTLTCNKMIFKRCSVDGKVFSTDDSDQNEGQSTST</sequence>
<dbReference type="GO" id="GO:0045332">
    <property type="term" value="P:phospholipid translocation"/>
    <property type="evidence" value="ECO:0007669"/>
    <property type="project" value="TreeGrafter"/>
</dbReference>
<protein>
    <recommendedName>
        <fullName evidence="6">P-type ATPase N-terminal domain-containing protein</fullName>
    </recommendedName>
</protein>
<evidence type="ECO:0000313" key="7">
    <source>
        <dbReference type="EMBL" id="CAI2370023.1"/>
    </source>
</evidence>
<dbReference type="InterPro" id="IPR032631">
    <property type="entry name" value="P-type_ATPase_N"/>
</dbReference>
<keyword evidence="3 5" id="KW-1133">Transmembrane helix</keyword>
<dbReference type="InterPro" id="IPR008250">
    <property type="entry name" value="ATPase_P-typ_transduc_dom_A_sf"/>
</dbReference>
<dbReference type="PROSITE" id="PS00154">
    <property type="entry name" value="ATPASE_E1_E2"/>
    <property type="match status" value="1"/>
</dbReference>
<dbReference type="PANTHER" id="PTHR24092">
    <property type="entry name" value="PROBABLE PHOSPHOLIPID-TRANSPORTING ATPASE"/>
    <property type="match status" value="1"/>
</dbReference>
<dbReference type="GO" id="GO:0005886">
    <property type="term" value="C:plasma membrane"/>
    <property type="evidence" value="ECO:0007669"/>
    <property type="project" value="TreeGrafter"/>
</dbReference>
<dbReference type="InterPro" id="IPR023298">
    <property type="entry name" value="ATPase_P-typ_TM_dom_sf"/>
</dbReference>
<dbReference type="GO" id="GO:0140326">
    <property type="term" value="F:ATPase-coupled intramembrane lipid transporter activity"/>
    <property type="evidence" value="ECO:0007669"/>
    <property type="project" value="TreeGrafter"/>
</dbReference>
<name>A0AAD1UMG1_EUPCR</name>
<feature type="transmembrane region" description="Helical" evidence="5">
    <location>
        <begin position="347"/>
        <end position="372"/>
    </location>
</feature>
<keyword evidence="4 5" id="KW-0472">Membrane</keyword>
<dbReference type="SUPFAM" id="SSF81665">
    <property type="entry name" value="Calcium ATPase, transmembrane domain M"/>
    <property type="match status" value="1"/>
</dbReference>
<dbReference type="InterPro" id="IPR018303">
    <property type="entry name" value="ATPase_P-typ_P_site"/>
</dbReference>
<keyword evidence="8" id="KW-1185">Reference proteome</keyword>